<comment type="caution">
    <text evidence="2">The sequence shown here is derived from an EMBL/GenBank/DDBJ whole genome shotgun (WGS) entry which is preliminary data.</text>
</comment>
<sequence>MGAQLQIEVERPPPGLQRGRYPAPPWVILAVGAAVVLGAVAFLIWRARRAFRARARGGPRSSARP</sequence>
<gene>
    <name evidence="2" type="ORF">BE08_19675</name>
</gene>
<evidence type="ECO:0000256" key="1">
    <source>
        <dbReference type="SAM" id="Phobius"/>
    </source>
</evidence>
<accession>A0A150NYV2</accession>
<keyword evidence="1" id="KW-0472">Membrane</keyword>
<keyword evidence="1" id="KW-1133">Transmembrane helix</keyword>
<protein>
    <submittedName>
        <fullName evidence="2">Uncharacterized protein</fullName>
    </submittedName>
</protein>
<dbReference type="Proteomes" id="UP000075420">
    <property type="component" value="Unassembled WGS sequence"/>
</dbReference>
<organism evidence="2 3">
    <name type="scientific">Sorangium cellulosum</name>
    <name type="common">Polyangium cellulosum</name>
    <dbReference type="NCBI Taxonomy" id="56"/>
    <lineage>
        <taxon>Bacteria</taxon>
        <taxon>Pseudomonadati</taxon>
        <taxon>Myxococcota</taxon>
        <taxon>Polyangia</taxon>
        <taxon>Polyangiales</taxon>
        <taxon>Polyangiaceae</taxon>
        <taxon>Sorangium</taxon>
    </lineage>
</organism>
<keyword evidence="1" id="KW-0812">Transmembrane</keyword>
<feature type="transmembrane region" description="Helical" evidence="1">
    <location>
        <begin position="26"/>
        <end position="45"/>
    </location>
</feature>
<reference evidence="2 3" key="1">
    <citation type="submission" date="2014-02" db="EMBL/GenBank/DDBJ databases">
        <title>The small core and large imbalanced accessory genome model reveals a collaborative survival strategy of Sorangium cellulosum strains in nature.</title>
        <authorList>
            <person name="Han K."/>
            <person name="Peng R."/>
            <person name="Blom J."/>
            <person name="Li Y.-Z."/>
        </authorList>
    </citation>
    <scope>NUCLEOTIDE SEQUENCE [LARGE SCALE GENOMIC DNA]</scope>
    <source>
        <strain evidence="2 3">So0157-25</strain>
    </source>
</reference>
<dbReference type="EMBL" id="JELY01003654">
    <property type="protein sequence ID" value="KYF47202.1"/>
    <property type="molecule type" value="Genomic_DNA"/>
</dbReference>
<evidence type="ECO:0000313" key="2">
    <source>
        <dbReference type="EMBL" id="KYF47202.1"/>
    </source>
</evidence>
<dbReference type="AlphaFoldDB" id="A0A150NYV2"/>
<proteinExistence type="predicted"/>
<name>A0A150NYV2_SORCE</name>
<evidence type="ECO:0000313" key="3">
    <source>
        <dbReference type="Proteomes" id="UP000075420"/>
    </source>
</evidence>